<dbReference type="RefSeq" id="WP_084537575.1">
    <property type="nucleotide sequence ID" value="NZ_QNRE01000001.1"/>
</dbReference>
<dbReference type="GO" id="GO:0006950">
    <property type="term" value="P:response to stress"/>
    <property type="evidence" value="ECO:0007669"/>
    <property type="project" value="TreeGrafter"/>
</dbReference>
<reference evidence="2 3" key="1">
    <citation type="submission" date="2018-06" db="EMBL/GenBank/DDBJ databases">
        <title>Genomic Encyclopedia of Type Strains, Phase IV (KMG-IV): sequencing the most valuable type-strain genomes for metagenomic binning, comparative biology and taxonomic classification.</title>
        <authorList>
            <person name="Goeker M."/>
        </authorList>
    </citation>
    <scope>NUCLEOTIDE SEQUENCE [LARGE SCALE GENOMIC DNA]</scope>
    <source>
        <strain evidence="2 3">DSM 44599</strain>
    </source>
</reference>
<dbReference type="STRING" id="1210090.GCA_001613185_02942"/>
<accession>A0A366E5X7</accession>
<gene>
    <name evidence="2" type="ORF">DFR74_101825</name>
</gene>
<comment type="caution">
    <text evidence="2">The sequence shown here is derived from an EMBL/GenBank/DDBJ whole genome shotgun (WGS) entry which is preliminary data.</text>
</comment>
<dbReference type="PANTHER" id="PTHR33164">
    <property type="entry name" value="TRANSCRIPTIONAL REGULATOR, MARR FAMILY"/>
    <property type="match status" value="1"/>
</dbReference>
<dbReference type="GO" id="GO:0003677">
    <property type="term" value="F:DNA binding"/>
    <property type="evidence" value="ECO:0007669"/>
    <property type="project" value="UniProtKB-KW"/>
</dbReference>
<name>A0A366E5X7_9NOCA</name>
<evidence type="ECO:0000259" key="1">
    <source>
        <dbReference type="PROSITE" id="PS50995"/>
    </source>
</evidence>
<dbReference type="Pfam" id="PF12802">
    <property type="entry name" value="MarR_2"/>
    <property type="match status" value="1"/>
</dbReference>
<sequence length="165" mass="18028">MGRLPPVQPELVTSSTGYLVVRLGEVMRERTESLLTRWQLTARDVRVLGFAAARPLSQRELAEVAGLDRTTMVGVVDKLESLGYARRERDATDRRRFLVTVTESGQRSLGEALALLAAAQDEFLAPLSADERGSFHAALERLFLAHDPSCRPAQEDSPPANGASA</sequence>
<feature type="domain" description="HTH marR-type" evidence="1">
    <location>
        <begin position="13"/>
        <end position="144"/>
    </location>
</feature>
<keyword evidence="2" id="KW-0238">DNA-binding</keyword>
<dbReference type="InterPro" id="IPR000835">
    <property type="entry name" value="HTH_MarR-typ"/>
</dbReference>
<dbReference type="PRINTS" id="PR00598">
    <property type="entry name" value="HTHMARR"/>
</dbReference>
<evidence type="ECO:0000313" key="2">
    <source>
        <dbReference type="EMBL" id="RBO96808.1"/>
    </source>
</evidence>
<dbReference type="PANTHER" id="PTHR33164:SF95">
    <property type="entry name" value="TRANSCRIPTIONAL REGULATOR"/>
    <property type="match status" value="1"/>
</dbReference>
<dbReference type="InterPro" id="IPR036388">
    <property type="entry name" value="WH-like_DNA-bd_sf"/>
</dbReference>
<dbReference type="PROSITE" id="PS50995">
    <property type="entry name" value="HTH_MARR_2"/>
    <property type="match status" value="1"/>
</dbReference>
<dbReference type="InterPro" id="IPR036390">
    <property type="entry name" value="WH_DNA-bd_sf"/>
</dbReference>
<dbReference type="OrthoDB" id="391755at2"/>
<dbReference type="SUPFAM" id="SSF46785">
    <property type="entry name" value="Winged helix' DNA-binding domain"/>
    <property type="match status" value="1"/>
</dbReference>
<dbReference type="EMBL" id="QNRE01000001">
    <property type="protein sequence ID" value="RBO96808.1"/>
    <property type="molecule type" value="Genomic_DNA"/>
</dbReference>
<dbReference type="InterPro" id="IPR039422">
    <property type="entry name" value="MarR/SlyA-like"/>
</dbReference>
<dbReference type="Gene3D" id="1.10.10.10">
    <property type="entry name" value="Winged helix-like DNA-binding domain superfamily/Winged helix DNA-binding domain"/>
    <property type="match status" value="1"/>
</dbReference>
<proteinExistence type="predicted"/>
<protein>
    <submittedName>
        <fullName evidence="2">DNA-binding MarR family transcriptional regulator</fullName>
    </submittedName>
</protein>
<dbReference type="GO" id="GO:0003700">
    <property type="term" value="F:DNA-binding transcription factor activity"/>
    <property type="evidence" value="ECO:0007669"/>
    <property type="project" value="InterPro"/>
</dbReference>
<dbReference type="Proteomes" id="UP000252586">
    <property type="component" value="Unassembled WGS sequence"/>
</dbReference>
<keyword evidence="3" id="KW-1185">Reference proteome</keyword>
<dbReference type="AlphaFoldDB" id="A0A366E5X7"/>
<organism evidence="2 3">
    <name type="scientific">Nocardia puris</name>
    <dbReference type="NCBI Taxonomy" id="208602"/>
    <lineage>
        <taxon>Bacteria</taxon>
        <taxon>Bacillati</taxon>
        <taxon>Actinomycetota</taxon>
        <taxon>Actinomycetes</taxon>
        <taxon>Mycobacteriales</taxon>
        <taxon>Nocardiaceae</taxon>
        <taxon>Nocardia</taxon>
    </lineage>
</organism>
<dbReference type="SMART" id="SM00347">
    <property type="entry name" value="HTH_MARR"/>
    <property type="match status" value="1"/>
</dbReference>
<evidence type="ECO:0000313" key="3">
    <source>
        <dbReference type="Proteomes" id="UP000252586"/>
    </source>
</evidence>